<evidence type="ECO:0000313" key="4">
    <source>
        <dbReference type="Proteomes" id="UP000008066"/>
    </source>
</evidence>
<dbReference type="HOGENOM" id="CLU_054813_0_0_1"/>
<dbReference type="eggNOG" id="ENOG502QWJ9">
    <property type="taxonomic scope" value="Eukaryota"/>
</dbReference>
<dbReference type="InterPro" id="IPR025066">
    <property type="entry name" value="CCDC174-like"/>
</dbReference>
<feature type="compositionally biased region" description="Basic and acidic residues" evidence="2">
    <location>
        <begin position="277"/>
        <end position="330"/>
    </location>
</feature>
<dbReference type="OrthoDB" id="333551at2759"/>
<evidence type="ECO:0008006" key="5">
    <source>
        <dbReference type="Google" id="ProtNLM"/>
    </source>
</evidence>
<keyword evidence="1" id="KW-0175">Coiled coil</keyword>
<feature type="compositionally biased region" description="Acidic residues" evidence="2">
    <location>
        <begin position="158"/>
        <end position="167"/>
    </location>
</feature>
<feature type="compositionally biased region" description="Basic and acidic residues" evidence="2">
    <location>
        <begin position="68"/>
        <end position="84"/>
    </location>
</feature>
<accession>G0S8Y0</accession>
<dbReference type="GeneID" id="18258421"/>
<feature type="region of interest" description="Disordered" evidence="2">
    <location>
        <begin position="243"/>
        <end position="263"/>
    </location>
</feature>
<protein>
    <recommendedName>
        <fullName evidence="5">Coiled-coil domain-containing protein 174</fullName>
    </recommendedName>
</protein>
<dbReference type="STRING" id="759272.G0S8Y0"/>
<dbReference type="PANTHER" id="PTHR15885">
    <property type="entry name" value="COILED-COIL DOMAIN-CONTAINING PROTEIN 174"/>
    <property type="match status" value="1"/>
</dbReference>
<dbReference type="OMA" id="HNKGAQK"/>
<organism evidence="4">
    <name type="scientific">Chaetomium thermophilum (strain DSM 1495 / CBS 144.50 / IMI 039719)</name>
    <name type="common">Thermochaetoides thermophila</name>
    <dbReference type="NCBI Taxonomy" id="759272"/>
    <lineage>
        <taxon>Eukaryota</taxon>
        <taxon>Fungi</taxon>
        <taxon>Dikarya</taxon>
        <taxon>Ascomycota</taxon>
        <taxon>Pezizomycotina</taxon>
        <taxon>Sordariomycetes</taxon>
        <taxon>Sordariomycetidae</taxon>
        <taxon>Sordariales</taxon>
        <taxon>Chaetomiaceae</taxon>
        <taxon>Thermochaetoides</taxon>
    </lineage>
</organism>
<name>G0S8Y0_CHATD</name>
<dbReference type="RefSeq" id="XP_006694776.1">
    <property type="nucleotide sequence ID" value="XM_006694713.1"/>
</dbReference>
<feature type="compositionally biased region" description="Basic and acidic residues" evidence="2">
    <location>
        <begin position="352"/>
        <end position="373"/>
    </location>
</feature>
<dbReference type="EMBL" id="GL988043">
    <property type="protein sequence ID" value="EGS19891.1"/>
    <property type="molecule type" value="Genomic_DNA"/>
</dbReference>
<dbReference type="PANTHER" id="PTHR15885:SF1">
    <property type="entry name" value="COILED-COIL DOMAIN-CONTAINING PROTEIN 174"/>
    <property type="match status" value="1"/>
</dbReference>
<dbReference type="Pfam" id="PF13300">
    <property type="entry name" value="DUF4078"/>
    <property type="match status" value="1"/>
</dbReference>
<feature type="region of interest" description="Disordered" evidence="2">
    <location>
        <begin position="37"/>
        <end position="105"/>
    </location>
</feature>
<feature type="region of interest" description="Disordered" evidence="2">
    <location>
        <begin position="277"/>
        <end position="373"/>
    </location>
</feature>
<proteinExistence type="predicted"/>
<keyword evidence="4" id="KW-1185">Reference proteome</keyword>
<feature type="region of interest" description="Disordered" evidence="2">
    <location>
        <begin position="143"/>
        <end position="167"/>
    </location>
</feature>
<dbReference type="GO" id="GO:0005634">
    <property type="term" value="C:nucleus"/>
    <property type="evidence" value="ECO:0007669"/>
    <property type="project" value="TreeGrafter"/>
</dbReference>
<evidence type="ECO:0000256" key="1">
    <source>
        <dbReference type="ARBA" id="ARBA00023054"/>
    </source>
</evidence>
<reference evidence="3 4" key="1">
    <citation type="journal article" date="2011" name="Cell">
        <title>Insight into structure and assembly of the nuclear pore complex by utilizing the genome of a eukaryotic thermophile.</title>
        <authorList>
            <person name="Amlacher S."/>
            <person name="Sarges P."/>
            <person name="Flemming D."/>
            <person name="van Noort V."/>
            <person name="Kunze R."/>
            <person name="Devos D.P."/>
            <person name="Arumugam M."/>
            <person name="Bork P."/>
            <person name="Hurt E."/>
        </authorList>
    </citation>
    <scope>NUCLEOTIDE SEQUENCE [LARGE SCALE GENOMIC DNA]</scope>
    <source>
        <strain evidence="4">DSM 1495 / CBS 144.50 / IMI 039719</strain>
    </source>
</reference>
<sequence length="373" mass="42499">MPQDPYLYGQPRKKQKRELEVSSSLAFTAQLNSLLAASSAASDTNSTARARSSRSQSSDLAGIKVKRKDGDSKAKDESSAEGKKSNKLNLKSPPGSSEPTEAERELIQRKLESKARLYAAMQRGDYIGKEIGLVDFDRKWAEQQEAKEKGEVSSSSDSDSDLDVEDSNIDTELVEWEDEFGRLRRTTRAEKLRYERRLARGLASAAELETMSARPKAPSQVIYGDTVQTEAFVARDFEKMEELARKRDRSPTPPPAVHYDADKEIRTRGVGFYKFSSEEEKRQAEMKALEEERERTEQVRREREDRLAKRRKEIEERRREIAERRARKMAESFLEGLGRDLEMKGASTTAGDEEKLQGEESKERSGKDEDRKD</sequence>
<feature type="compositionally biased region" description="Low complexity" evidence="2">
    <location>
        <begin position="37"/>
        <end position="61"/>
    </location>
</feature>
<dbReference type="Proteomes" id="UP000008066">
    <property type="component" value="Unassembled WGS sequence"/>
</dbReference>
<dbReference type="AlphaFoldDB" id="G0S8Y0"/>
<gene>
    <name evidence="3" type="ORF">CTHT_0043830</name>
</gene>
<dbReference type="KEGG" id="cthr:CTHT_0043830"/>
<evidence type="ECO:0000313" key="3">
    <source>
        <dbReference type="EMBL" id="EGS19891.1"/>
    </source>
</evidence>
<evidence type="ECO:0000256" key="2">
    <source>
        <dbReference type="SAM" id="MobiDB-lite"/>
    </source>
</evidence>